<accession>A0A1S3ZWF5</accession>
<protein>
    <submittedName>
        <fullName evidence="8">Cytochrome P450 89A2-like</fullName>
    </submittedName>
</protein>
<dbReference type="GO" id="GO:0005506">
    <property type="term" value="F:iron ion binding"/>
    <property type="evidence" value="ECO:0007669"/>
    <property type="project" value="InterPro"/>
</dbReference>
<dbReference type="GO" id="GO:0020037">
    <property type="term" value="F:heme binding"/>
    <property type="evidence" value="ECO:0007669"/>
    <property type="project" value="InterPro"/>
</dbReference>
<gene>
    <name evidence="8" type="primary">LOC107791249</name>
</gene>
<dbReference type="InterPro" id="IPR051103">
    <property type="entry name" value="Plant_metabolite_P450s"/>
</dbReference>
<evidence type="ECO:0000256" key="3">
    <source>
        <dbReference type="ARBA" id="ARBA00022723"/>
    </source>
</evidence>
<evidence type="ECO:0000256" key="6">
    <source>
        <dbReference type="ARBA" id="ARBA00023136"/>
    </source>
</evidence>
<evidence type="ECO:0000313" key="8">
    <source>
        <dbReference type="RefSeq" id="XP_016468760.1"/>
    </source>
</evidence>
<name>A0A1S3ZWF5_TOBAC</name>
<dbReference type="PANTHER" id="PTHR24298">
    <property type="entry name" value="FLAVONOID 3'-MONOOXYGENASE-RELATED"/>
    <property type="match status" value="1"/>
</dbReference>
<dbReference type="AlphaFoldDB" id="A0A1S3ZWF5"/>
<dbReference type="Gene3D" id="1.10.630.10">
    <property type="entry name" value="Cytochrome P450"/>
    <property type="match status" value="1"/>
</dbReference>
<dbReference type="OMA" id="FQWIMAS"/>
<dbReference type="PaxDb" id="4097-A0A1S3ZWF5"/>
<dbReference type="Proteomes" id="UP000790787">
    <property type="component" value="Chromosome 23"/>
</dbReference>
<dbReference type="InterPro" id="IPR002401">
    <property type="entry name" value="Cyt_P450_E_grp-I"/>
</dbReference>
<keyword evidence="7" id="KW-1185">Reference proteome</keyword>
<sequence length="300" mass="34852">MSRSKSRAWALNILIQRLYDKSNYAMEVVLVDQFKHVIFCLLVYMVFGVKLDEVQINQIKGLQHQALLATIQFKILDVFPRVGKVIFRNLWKELTTFRKETESMFIPLIQVRVKYIEEKTKAGVDKKEEENVAYVDTLVNLELPEEKRKLTYEEMASLCGEFLGAASDTTFTSLQWIMAYLVKYPSIQEKLYKEICEIVGAPESKGENNNNKLIKEEHLQKMSYLKAVILEGLRRQTPSLFLLPHRVSEEMELNGYVIPKNASIHFMVREMGLDAKTTGFHLKCQIKLATKYCKWSRAKP</sequence>
<dbReference type="Pfam" id="PF00067">
    <property type="entry name" value="p450"/>
    <property type="match status" value="1"/>
</dbReference>
<reference evidence="7" key="1">
    <citation type="journal article" date="2014" name="Nat. Commun.">
        <title>The tobacco genome sequence and its comparison with those of tomato and potato.</title>
        <authorList>
            <person name="Sierro N."/>
            <person name="Battey J.N."/>
            <person name="Ouadi S."/>
            <person name="Bakaher N."/>
            <person name="Bovet L."/>
            <person name="Willig A."/>
            <person name="Goepfert S."/>
            <person name="Peitsch M.C."/>
            <person name="Ivanov N.V."/>
        </authorList>
    </citation>
    <scope>NUCLEOTIDE SEQUENCE [LARGE SCALE GENOMIC DNA]</scope>
</reference>
<dbReference type="SMR" id="A0A1S3ZWF5"/>
<reference evidence="8" key="2">
    <citation type="submission" date="2025-08" db="UniProtKB">
        <authorList>
            <consortium name="RefSeq"/>
        </authorList>
    </citation>
    <scope>IDENTIFICATION</scope>
</reference>
<dbReference type="GeneID" id="107791249"/>
<evidence type="ECO:0000313" key="7">
    <source>
        <dbReference type="Proteomes" id="UP000790787"/>
    </source>
</evidence>
<keyword evidence="3" id="KW-0479">Metal-binding</keyword>
<evidence type="ECO:0000256" key="4">
    <source>
        <dbReference type="ARBA" id="ARBA00022989"/>
    </source>
</evidence>
<dbReference type="KEGG" id="nta:107791249"/>
<dbReference type="SUPFAM" id="SSF48264">
    <property type="entry name" value="Cytochrome P450"/>
    <property type="match status" value="1"/>
</dbReference>
<dbReference type="OrthoDB" id="1055148at2759"/>
<keyword evidence="6" id="KW-0472">Membrane</keyword>
<evidence type="ECO:0000256" key="5">
    <source>
        <dbReference type="ARBA" id="ARBA00023002"/>
    </source>
</evidence>
<dbReference type="GO" id="GO:0016020">
    <property type="term" value="C:membrane"/>
    <property type="evidence" value="ECO:0000318"/>
    <property type="project" value="GO_Central"/>
</dbReference>
<dbReference type="STRING" id="4097.A0A1S3ZWF5"/>
<keyword evidence="5" id="KW-0560">Oxidoreductase</keyword>
<comment type="subcellular location">
    <subcellularLocation>
        <location evidence="1">Membrane</location>
        <topology evidence="1">Single-pass membrane protein</topology>
    </subcellularLocation>
</comment>
<keyword evidence="4" id="KW-1133">Transmembrane helix</keyword>
<dbReference type="PANTHER" id="PTHR24298:SF920">
    <property type="entry name" value="CYTOCHROME P450 89A2-LIKE"/>
    <property type="match status" value="1"/>
</dbReference>
<dbReference type="InterPro" id="IPR001128">
    <property type="entry name" value="Cyt_P450"/>
</dbReference>
<dbReference type="GO" id="GO:0016709">
    <property type="term" value="F:oxidoreductase activity, acting on paired donors, with incorporation or reduction of molecular oxygen, NAD(P)H as one donor, and incorporation of one atom of oxygen"/>
    <property type="evidence" value="ECO:0000318"/>
    <property type="project" value="GO_Central"/>
</dbReference>
<evidence type="ECO:0000256" key="2">
    <source>
        <dbReference type="ARBA" id="ARBA00022692"/>
    </source>
</evidence>
<keyword evidence="2" id="KW-0812">Transmembrane</keyword>
<evidence type="ECO:0000256" key="1">
    <source>
        <dbReference type="ARBA" id="ARBA00004167"/>
    </source>
</evidence>
<dbReference type="RefSeq" id="XP_016468760.1">
    <property type="nucleotide sequence ID" value="XM_016613274.1"/>
</dbReference>
<dbReference type="InterPro" id="IPR036396">
    <property type="entry name" value="Cyt_P450_sf"/>
</dbReference>
<dbReference type="PRINTS" id="PR00463">
    <property type="entry name" value="EP450I"/>
</dbReference>
<proteinExistence type="predicted"/>
<organism evidence="7 8">
    <name type="scientific">Nicotiana tabacum</name>
    <name type="common">Common tobacco</name>
    <dbReference type="NCBI Taxonomy" id="4097"/>
    <lineage>
        <taxon>Eukaryota</taxon>
        <taxon>Viridiplantae</taxon>
        <taxon>Streptophyta</taxon>
        <taxon>Embryophyta</taxon>
        <taxon>Tracheophyta</taxon>
        <taxon>Spermatophyta</taxon>
        <taxon>Magnoliopsida</taxon>
        <taxon>eudicotyledons</taxon>
        <taxon>Gunneridae</taxon>
        <taxon>Pentapetalae</taxon>
        <taxon>asterids</taxon>
        <taxon>lamiids</taxon>
        <taxon>Solanales</taxon>
        <taxon>Solanaceae</taxon>
        <taxon>Nicotianoideae</taxon>
        <taxon>Nicotianeae</taxon>
        <taxon>Nicotiana</taxon>
    </lineage>
</organism>